<dbReference type="PANTHER" id="PTHR43668:SF4">
    <property type="entry name" value="ALLANTOINASE"/>
    <property type="match status" value="1"/>
</dbReference>
<dbReference type="InterPro" id="IPR002195">
    <property type="entry name" value="Dihydroorotase_CS"/>
</dbReference>
<dbReference type="Pfam" id="PF01979">
    <property type="entry name" value="Amidohydro_1"/>
    <property type="match status" value="1"/>
</dbReference>
<dbReference type="GO" id="GO:0004151">
    <property type="term" value="F:dihydroorotase activity"/>
    <property type="evidence" value="ECO:0007669"/>
    <property type="project" value="UniProtKB-EC"/>
</dbReference>
<dbReference type="AlphaFoldDB" id="A0A6L9EEG3"/>
<dbReference type="Gene3D" id="3.20.20.140">
    <property type="entry name" value="Metal-dependent hydrolases"/>
    <property type="match status" value="1"/>
</dbReference>
<organism evidence="7 8">
    <name type="scientific">Poritiphilus flavus</name>
    <dbReference type="NCBI Taxonomy" id="2697053"/>
    <lineage>
        <taxon>Bacteria</taxon>
        <taxon>Pseudomonadati</taxon>
        <taxon>Bacteroidota</taxon>
        <taxon>Flavobacteriia</taxon>
        <taxon>Flavobacteriales</taxon>
        <taxon>Flavobacteriaceae</taxon>
        <taxon>Poritiphilus</taxon>
    </lineage>
</organism>
<dbReference type="GO" id="GO:0006145">
    <property type="term" value="P:purine nucleobase catabolic process"/>
    <property type="evidence" value="ECO:0007669"/>
    <property type="project" value="TreeGrafter"/>
</dbReference>
<dbReference type="InterPro" id="IPR006680">
    <property type="entry name" value="Amidohydro-rel"/>
</dbReference>
<dbReference type="EC" id="3.5.2.3" evidence="7"/>
<dbReference type="PROSITE" id="PS00483">
    <property type="entry name" value="DIHYDROOROTASE_2"/>
    <property type="match status" value="1"/>
</dbReference>
<dbReference type="InterPro" id="IPR032466">
    <property type="entry name" value="Metal_Hydrolase"/>
</dbReference>
<comment type="similarity">
    <text evidence="3">Belongs to the metallo-dependent hydrolases superfamily. DHOase family. Class I DHOase subfamily.</text>
</comment>
<evidence type="ECO:0000256" key="1">
    <source>
        <dbReference type="ARBA" id="ARBA00001947"/>
    </source>
</evidence>
<feature type="domain" description="Amidohydrolase-related" evidence="6">
    <location>
        <begin position="51"/>
        <end position="424"/>
    </location>
</feature>
<dbReference type="Proteomes" id="UP000475249">
    <property type="component" value="Unassembled WGS sequence"/>
</dbReference>
<sequence>MKKTLLKNAKLVNEGQIIEGDLLIEGSRISRIDTEISDDTAEVIDLEAKLLLPGIIDDQVHFREPGLTHKGSIATESRAAVAGGITSFMEQPNTVPQTTTREKLEAKFGMAAESSFANYSFPFGCTNDNLEELKLLDKKACSGVKMFLGSSTGNMLVDDEEVIERIFSNTELVICAHCEDETTIRNNLAHYQSIYGDDIPVELHPKIRSEEACYLSSSRAVELARQTGARLHVFHLSTGKETGLFNHDLPLQQKKITAEVCIHHLWFSDADYLEQGTKIKWNPAVKTAADRAQLWEALLDDRIDVVATDHAPHTLEEKAGVYTKAPSGGPLVQHALPAMLENYHNGKISLERIVEKMCHNPAILFDVSGRGFLREGYYADLAVVDLDATWAVNKGNILYKCGWSPFEGVSFKSGITHTFVNGHLAYENGILSEKRNAMRLTFDRD</sequence>
<dbReference type="Gene3D" id="2.30.40.10">
    <property type="entry name" value="Urease, subunit C, domain 1"/>
    <property type="match status" value="1"/>
</dbReference>
<evidence type="ECO:0000259" key="6">
    <source>
        <dbReference type="Pfam" id="PF01979"/>
    </source>
</evidence>
<name>A0A6L9EEG3_9FLAO</name>
<dbReference type="CDD" id="cd01318">
    <property type="entry name" value="DHOase_IIb"/>
    <property type="match status" value="1"/>
</dbReference>
<comment type="cofactor">
    <cofactor evidence="1">
        <name>Zn(2+)</name>
        <dbReference type="ChEBI" id="CHEBI:29105"/>
    </cofactor>
</comment>
<dbReference type="GO" id="GO:0046872">
    <property type="term" value="F:metal ion binding"/>
    <property type="evidence" value="ECO:0007669"/>
    <property type="project" value="UniProtKB-KW"/>
</dbReference>
<evidence type="ECO:0000313" key="7">
    <source>
        <dbReference type="EMBL" id="NAS12709.1"/>
    </source>
</evidence>
<dbReference type="NCBIfam" id="TIGR00857">
    <property type="entry name" value="pyrC_multi"/>
    <property type="match status" value="1"/>
</dbReference>
<keyword evidence="8" id="KW-1185">Reference proteome</keyword>
<dbReference type="GO" id="GO:0005737">
    <property type="term" value="C:cytoplasm"/>
    <property type="evidence" value="ECO:0007669"/>
    <property type="project" value="TreeGrafter"/>
</dbReference>
<evidence type="ECO:0000256" key="3">
    <source>
        <dbReference type="ARBA" id="ARBA00010286"/>
    </source>
</evidence>
<dbReference type="SUPFAM" id="SSF51556">
    <property type="entry name" value="Metallo-dependent hydrolases"/>
    <property type="match status" value="1"/>
</dbReference>
<gene>
    <name evidence="7" type="ORF">GTQ38_11890</name>
</gene>
<dbReference type="RefSeq" id="WP_161435737.1">
    <property type="nucleotide sequence ID" value="NZ_WXYO01000005.1"/>
</dbReference>
<accession>A0A6L9EEG3</accession>
<reference evidence="7 8" key="1">
    <citation type="submission" date="2020-01" db="EMBL/GenBank/DDBJ databases">
        <title>Bacteria diversity of Porities sp.</title>
        <authorList>
            <person name="Wang G."/>
        </authorList>
    </citation>
    <scope>NUCLEOTIDE SEQUENCE [LARGE SCALE GENOMIC DNA]</scope>
    <source>
        <strain evidence="7 8">R33</strain>
    </source>
</reference>
<evidence type="ECO:0000256" key="4">
    <source>
        <dbReference type="ARBA" id="ARBA00022723"/>
    </source>
</evidence>
<proteinExistence type="inferred from homology"/>
<dbReference type="InterPro" id="IPR050138">
    <property type="entry name" value="DHOase/Allantoinase_Hydrolase"/>
</dbReference>
<evidence type="ECO:0000256" key="2">
    <source>
        <dbReference type="ARBA" id="ARBA00002368"/>
    </source>
</evidence>
<dbReference type="SUPFAM" id="SSF51338">
    <property type="entry name" value="Composite domain of metallo-dependent hydrolases"/>
    <property type="match status" value="1"/>
</dbReference>
<evidence type="ECO:0000313" key="8">
    <source>
        <dbReference type="Proteomes" id="UP000475249"/>
    </source>
</evidence>
<dbReference type="InterPro" id="IPR011059">
    <property type="entry name" value="Metal-dep_hydrolase_composite"/>
</dbReference>
<keyword evidence="4" id="KW-0479">Metal-binding</keyword>
<comment type="caution">
    <text evidence="7">The sequence shown here is derived from an EMBL/GenBank/DDBJ whole genome shotgun (WGS) entry which is preliminary data.</text>
</comment>
<dbReference type="NCBIfam" id="NF006688">
    <property type="entry name" value="PRK09236.1"/>
    <property type="match status" value="1"/>
</dbReference>
<keyword evidence="5 7" id="KW-0378">Hydrolase</keyword>
<dbReference type="GO" id="GO:0004038">
    <property type="term" value="F:allantoinase activity"/>
    <property type="evidence" value="ECO:0007669"/>
    <property type="project" value="TreeGrafter"/>
</dbReference>
<comment type="function">
    <text evidence="2">Catalyzes the reversible cyclization of carbamoyl aspartate to dihydroorotate.</text>
</comment>
<evidence type="ECO:0000256" key="5">
    <source>
        <dbReference type="ARBA" id="ARBA00022801"/>
    </source>
</evidence>
<protein>
    <submittedName>
        <fullName evidence="7">Dihydroorotase</fullName>
        <ecNumber evidence="7">3.5.2.3</ecNumber>
    </submittedName>
</protein>
<dbReference type="PANTHER" id="PTHR43668">
    <property type="entry name" value="ALLANTOINASE"/>
    <property type="match status" value="1"/>
</dbReference>
<dbReference type="EMBL" id="WXYO01000005">
    <property type="protein sequence ID" value="NAS12709.1"/>
    <property type="molecule type" value="Genomic_DNA"/>
</dbReference>